<dbReference type="Proteomes" id="UP000215509">
    <property type="component" value="Unassembled WGS sequence"/>
</dbReference>
<dbReference type="RefSeq" id="WP_094015622.1">
    <property type="nucleotide sequence ID" value="NZ_NMQW01000020.1"/>
</dbReference>
<dbReference type="EMBL" id="NMQW01000020">
    <property type="protein sequence ID" value="OXM85631.1"/>
    <property type="molecule type" value="Genomic_DNA"/>
</dbReference>
<keyword evidence="1" id="KW-1133">Transmembrane helix</keyword>
<accession>A0A229UQV5</accession>
<evidence type="ECO:0000256" key="1">
    <source>
        <dbReference type="SAM" id="Phobius"/>
    </source>
</evidence>
<proteinExistence type="predicted"/>
<gene>
    <name evidence="2" type="ORF">CF651_14695</name>
</gene>
<feature type="transmembrane region" description="Helical" evidence="1">
    <location>
        <begin position="28"/>
        <end position="49"/>
    </location>
</feature>
<evidence type="ECO:0000313" key="2">
    <source>
        <dbReference type="EMBL" id="OXM85631.1"/>
    </source>
</evidence>
<organism evidence="2 3">
    <name type="scientific">Paenibacillus rigui</name>
    <dbReference type="NCBI Taxonomy" id="554312"/>
    <lineage>
        <taxon>Bacteria</taxon>
        <taxon>Bacillati</taxon>
        <taxon>Bacillota</taxon>
        <taxon>Bacilli</taxon>
        <taxon>Bacillales</taxon>
        <taxon>Paenibacillaceae</taxon>
        <taxon>Paenibacillus</taxon>
    </lineage>
</organism>
<comment type="caution">
    <text evidence="2">The sequence shown here is derived from an EMBL/GenBank/DDBJ whole genome shotgun (WGS) entry which is preliminary data.</text>
</comment>
<keyword evidence="1" id="KW-0812">Transmembrane</keyword>
<name>A0A229UQV5_9BACL</name>
<protein>
    <recommendedName>
        <fullName evidence="4">DUF2642 domain-containing protein</fullName>
    </recommendedName>
</protein>
<sequence>MIDSTSRYLHKLQSRCKRWSIKWLLHRYLMEIITVVTSGGMVVGTLVAIGSDYIELLEPNGDRVLVPLDSLESFS</sequence>
<evidence type="ECO:0008006" key="4">
    <source>
        <dbReference type="Google" id="ProtNLM"/>
    </source>
</evidence>
<evidence type="ECO:0000313" key="3">
    <source>
        <dbReference type="Proteomes" id="UP000215509"/>
    </source>
</evidence>
<keyword evidence="1" id="KW-0472">Membrane</keyword>
<keyword evidence="3" id="KW-1185">Reference proteome</keyword>
<dbReference type="AlphaFoldDB" id="A0A229UQV5"/>
<reference evidence="2 3" key="1">
    <citation type="submission" date="2017-07" db="EMBL/GenBank/DDBJ databases">
        <title>Genome sequencing and assembly of Paenibacillus rigui.</title>
        <authorList>
            <person name="Mayilraj S."/>
        </authorList>
    </citation>
    <scope>NUCLEOTIDE SEQUENCE [LARGE SCALE GENOMIC DNA]</scope>
    <source>
        <strain evidence="2 3">JCM 16352</strain>
    </source>
</reference>